<comment type="similarity">
    <text evidence="1">Belongs to the peptidase S28 family.</text>
</comment>
<dbReference type="InterPro" id="IPR008758">
    <property type="entry name" value="Peptidase_S28"/>
</dbReference>
<dbReference type="Pfam" id="PF05577">
    <property type="entry name" value="Peptidase_S28"/>
    <property type="match status" value="1"/>
</dbReference>
<evidence type="ECO:0000256" key="2">
    <source>
        <dbReference type="ARBA" id="ARBA00022670"/>
    </source>
</evidence>
<dbReference type="AlphaFoldDB" id="A0A183KD72"/>
<dbReference type="WBParaSite" id="SCUD_0001296701-mRNA-1">
    <property type="protein sequence ID" value="SCUD_0001296701-mRNA-1"/>
    <property type="gene ID" value="SCUD_0001296701"/>
</dbReference>
<evidence type="ECO:0000256" key="3">
    <source>
        <dbReference type="ARBA" id="ARBA00022729"/>
    </source>
</evidence>
<evidence type="ECO:0000256" key="1">
    <source>
        <dbReference type="ARBA" id="ARBA00011079"/>
    </source>
</evidence>
<keyword evidence="3" id="KW-0732">Signal</keyword>
<evidence type="ECO:0000313" key="7">
    <source>
        <dbReference type="Proteomes" id="UP000279833"/>
    </source>
</evidence>
<evidence type="ECO:0000313" key="6">
    <source>
        <dbReference type="EMBL" id="VDP50774.1"/>
    </source>
</evidence>
<evidence type="ECO:0000256" key="5">
    <source>
        <dbReference type="ARBA" id="ARBA00023180"/>
    </source>
</evidence>
<keyword evidence="7" id="KW-1185">Reference proteome</keyword>
<dbReference type="GO" id="GO:0006508">
    <property type="term" value="P:proteolysis"/>
    <property type="evidence" value="ECO:0007669"/>
    <property type="project" value="UniProtKB-KW"/>
</dbReference>
<dbReference type="GO" id="GO:0008239">
    <property type="term" value="F:dipeptidyl-peptidase activity"/>
    <property type="evidence" value="ECO:0007669"/>
    <property type="project" value="TreeGrafter"/>
</dbReference>
<dbReference type="PANTHER" id="PTHR11010">
    <property type="entry name" value="PROTEASE S28 PRO-X CARBOXYPEPTIDASE-RELATED"/>
    <property type="match status" value="1"/>
</dbReference>
<evidence type="ECO:0000313" key="8">
    <source>
        <dbReference type="WBParaSite" id="SCUD_0001296701-mRNA-1"/>
    </source>
</evidence>
<reference evidence="6 7" key="2">
    <citation type="submission" date="2018-11" db="EMBL/GenBank/DDBJ databases">
        <authorList>
            <consortium name="Pathogen Informatics"/>
        </authorList>
    </citation>
    <scope>NUCLEOTIDE SEQUENCE [LARGE SCALE GENOMIC DNA]</scope>
    <source>
        <strain evidence="6">Dakar</strain>
        <strain evidence="7">Dakar, Senegal</strain>
    </source>
</reference>
<dbReference type="Proteomes" id="UP000279833">
    <property type="component" value="Unassembled WGS sequence"/>
</dbReference>
<proteinExistence type="inferred from homology"/>
<dbReference type="Gene3D" id="3.40.50.1820">
    <property type="entry name" value="alpha/beta hydrolase"/>
    <property type="match status" value="1"/>
</dbReference>
<reference evidence="8" key="1">
    <citation type="submission" date="2016-06" db="UniProtKB">
        <authorList>
            <consortium name="WormBaseParasite"/>
        </authorList>
    </citation>
    <scope>IDENTIFICATION</scope>
</reference>
<dbReference type="STRING" id="6186.A0A183KD72"/>
<evidence type="ECO:0000256" key="4">
    <source>
        <dbReference type="ARBA" id="ARBA00022801"/>
    </source>
</evidence>
<keyword evidence="5" id="KW-0325">Glycoprotein</keyword>
<dbReference type="GO" id="GO:0070008">
    <property type="term" value="F:serine-type exopeptidase activity"/>
    <property type="evidence" value="ECO:0007669"/>
    <property type="project" value="InterPro"/>
</dbReference>
<sequence length="227" mass="25751">MVNYPYPANFLLALPEWPVKYLCTNLSAYDPQQPVVTRISLLAKAILSLTNYTGNQTCLDISTSSPSLDTTGWDLQTCMEMTTPMCASGPVNIMPPLNWDLKSFSISCQNRFGVSPRVEWPKVEFWSKSVHTITNIIFSNGEIDPWSALSITNNSYVPFATVINISDAAHHLDLRTPNPADPQSVIKAREIEKQKIIQWIKEWKLKYKLLKFFNSIRSFISLLDYLG</sequence>
<name>A0A183KD72_9TREM</name>
<dbReference type="InterPro" id="IPR042269">
    <property type="entry name" value="Ser_carbopepase_S28_SKS"/>
</dbReference>
<dbReference type="EMBL" id="UZAK01035502">
    <property type="protein sequence ID" value="VDP50774.1"/>
    <property type="molecule type" value="Genomic_DNA"/>
</dbReference>
<dbReference type="Gene3D" id="1.20.120.980">
    <property type="entry name" value="Serine carboxypeptidase S28, SKS domain"/>
    <property type="match status" value="1"/>
</dbReference>
<gene>
    <name evidence="6" type="ORF">SCUD_LOCUS12964</name>
</gene>
<protein>
    <submittedName>
        <fullName evidence="8">Lysosomal Pro-X carboxypeptidase</fullName>
    </submittedName>
</protein>
<dbReference type="PANTHER" id="PTHR11010:SF38">
    <property type="entry name" value="LYSOSOMAL PRO-X CARBOXYPEPTIDASE"/>
    <property type="match status" value="1"/>
</dbReference>
<keyword evidence="4" id="KW-0378">Hydrolase</keyword>
<organism evidence="8">
    <name type="scientific">Schistosoma curassoni</name>
    <dbReference type="NCBI Taxonomy" id="6186"/>
    <lineage>
        <taxon>Eukaryota</taxon>
        <taxon>Metazoa</taxon>
        <taxon>Spiralia</taxon>
        <taxon>Lophotrochozoa</taxon>
        <taxon>Platyhelminthes</taxon>
        <taxon>Trematoda</taxon>
        <taxon>Digenea</taxon>
        <taxon>Strigeidida</taxon>
        <taxon>Schistosomatoidea</taxon>
        <taxon>Schistosomatidae</taxon>
        <taxon>Schistosoma</taxon>
    </lineage>
</organism>
<dbReference type="InterPro" id="IPR029058">
    <property type="entry name" value="AB_hydrolase_fold"/>
</dbReference>
<keyword evidence="2" id="KW-0645">Protease</keyword>
<accession>A0A183KD72</accession>